<dbReference type="PROSITE" id="PS50199">
    <property type="entry name" value="ZF_RANBP2_2"/>
    <property type="match status" value="1"/>
</dbReference>
<feature type="region of interest" description="Disordered" evidence="4">
    <location>
        <begin position="93"/>
        <end position="120"/>
    </location>
</feature>
<comment type="caution">
    <text evidence="7">The sequence shown here is derived from an EMBL/GenBank/DDBJ whole genome shotgun (WGS) entry which is preliminary data.</text>
</comment>
<evidence type="ECO:0000256" key="4">
    <source>
        <dbReference type="SAM" id="MobiDB-lite"/>
    </source>
</evidence>
<feature type="domain" description="RanBP2-type" evidence="6">
    <location>
        <begin position="1"/>
        <end position="31"/>
    </location>
</feature>
<accession>A0ABU5RBE8</accession>
<dbReference type="RefSeq" id="WP_323331301.1">
    <property type="nucleotide sequence ID" value="NZ_JAYFSI010000007.1"/>
</dbReference>
<feature type="compositionally biased region" description="Low complexity" evidence="4">
    <location>
        <begin position="93"/>
        <end position="116"/>
    </location>
</feature>
<evidence type="ECO:0000256" key="5">
    <source>
        <dbReference type="SAM" id="Phobius"/>
    </source>
</evidence>
<evidence type="ECO:0000313" key="7">
    <source>
        <dbReference type="EMBL" id="MEA5363551.1"/>
    </source>
</evidence>
<protein>
    <recommendedName>
        <fullName evidence="6">RanBP2-type domain-containing protein</fullName>
    </recommendedName>
</protein>
<gene>
    <name evidence="7" type="ORF">VA596_28745</name>
</gene>
<keyword evidence="1" id="KW-0479">Metal-binding</keyword>
<organism evidence="7 8">
    <name type="scientific">Amycolatopsis heterodermiae</name>
    <dbReference type="NCBI Taxonomy" id="3110235"/>
    <lineage>
        <taxon>Bacteria</taxon>
        <taxon>Bacillati</taxon>
        <taxon>Actinomycetota</taxon>
        <taxon>Actinomycetes</taxon>
        <taxon>Pseudonocardiales</taxon>
        <taxon>Pseudonocardiaceae</taxon>
        <taxon>Amycolatopsis</taxon>
    </lineage>
</organism>
<dbReference type="EMBL" id="JAYFSI010000007">
    <property type="protein sequence ID" value="MEA5363551.1"/>
    <property type="molecule type" value="Genomic_DNA"/>
</dbReference>
<dbReference type="PROSITE" id="PS01358">
    <property type="entry name" value="ZF_RANBP2_1"/>
    <property type="match status" value="1"/>
</dbReference>
<keyword evidence="5" id="KW-0812">Transmembrane</keyword>
<keyword evidence="8" id="KW-1185">Reference proteome</keyword>
<name>A0ABU5RBE8_9PSEU</name>
<evidence type="ECO:0000256" key="2">
    <source>
        <dbReference type="ARBA" id="ARBA00022771"/>
    </source>
</evidence>
<sequence>MAGSPWTCAQCGAVNDGAAGRCGTCANLAPGRARKRALWVLLTLMLVAAVAVTGVVLFAGGPKSPPAASGPFPQYTTPALPTTKTVVTTAEAVTPPAAPSTSTASSAPSSTPAEKPCPGDAARYLPGGAGTALLVGETAKSVVTVCKTPDGRIFYDGQARGQGASDATHIMLPAQPEGDGFVAVNGAYSYKVGGGRLVVSDGSQVLSDDELTTTG</sequence>
<keyword evidence="3" id="KW-0862">Zinc</keyword>
<dbReference type="Proteomes" id="UP001304298">
    <property type="component" value="Unassembled WGS sequence"/>
</dbReference>
<evidence type="ECO:0000259" key="6">
    <source>
        <dbReference type="PROSITE" id="PS50199"/>
    </source>
</evidence>
<proteinExistence type="predicted"/>
<dbReference type="InterPro" id="IPR001876">
    <property type="entry name" value="Znf_RanBP2"/>
</dbReference>
<keyword evidence="5" id="KW-0472">Membrane</keyword>
<keyword evidence="5" id="KW-1133">Transmembrane helix</keyword>
<feature type="transmembrane region" description="Helical" evidence="5">
    <location>
        <begin position="37"/>
        <end position="59"/>
    </location>
</feature>
<reference evidence="7 8" key="1">
    <citation type="submission" date="2023-12" db="EMBL/GenBank/DDBJ databases">
        <title>Amycolatopsis sp. V23-08.</title>
        <authorList>
            <person name="Somphong A."/>
        </authorList>
    </citation>
    <scope>NUCLEOTIDE SEQUENCE [LARGE SCALE GENOMIC DNA]</scope>
    <source>
        <strain evidence="7 8">V23-08</strain>
    </source>
</reference>
<evidence type="ECO:0000256" key="3">
    <source>
        <dbReference type="ARBA" id="ARBA00022833"/>
    </source>
</evidence>
<keyword evidence="2" id="KW-0863">Zinc-finger</keyword>
<evidence type="ECO:0000313" key="8">
    <source>
        <dbReference type="Proteomes" id="UP001304298"/>
    </source>
</evidence>
<evidence type="ECO:0000256" key="1">
    <source>
        <dbReference type="ARBA" id="ARBA00022723"/>
    </source>
</evidence>